<feature type="compositionally biased region" description="Basic and acidic residues" evidence="2">
    <location>
        <begin position="257"/>
        <end position="281"/>
    </location>
</feature>
<feature type="domain" description="DNA2/NAM7 helicase helicase" evidence="3">
    <location>
        <begin position="666"/>
        <end position="748"/>
    </location>
</feature>
<accession>A0AA35JI73</accession>
<dbReference type="FunFam" id="3.40.50.300:FF:001247">
    <property type="entry name" value="Erythrocyte membrane-associated antigen"/>
    <property type="match status" value="1"/>
</dbReference>
<dbReference type="Pfam" id="PF13087">
    <property type="entry name" value="AAA_12"/>
    <property type="match status" value="1"/>
</dbReference>
<dbReference type="GO" id="GO:0005737">
    <property type="term" value="C:cytoplasm"/>
    <property type="evidence" value="ECO:0007669"/>
    <property type="project" value="TreeGrafter"/>
</dbReference>
<feature type="region of interest" description="Disordered" evidence="2">
    <location>
        <begin position="157"/>
        <end position="187"/>
    </location>
</feature>
<evidence type="ECO:0000256" key="1">
    <source>
        <dbReference type="ARBA" id="ARBA00022806"/>
    </source>
</evidence>
<keyword evidence="1" id="KW-0067">ATP-binding</keyword>
<dbReference type="GO" id="GO:0003678">
    <property type="term" value="F:DNA helicase activity"/>
    <property type="evidence" value="ECO:0007669"/>
    <property type="project" value="UniProtKB-ARBA"/>
</dbReference>
<feature type="region of interest" description="Disordered" evidence="2">
    <location>
        <begin position="233"/>
        <end position="296"/>
    </location>
</feature>
<protein>
    <submittedName>
        <fullName evidence="5">Uncharacterized protein</fullName>
    </submittedName>
</protein>
<dbReference type="Gene3D" id="3.40.50.300">
    <property type="entry name" value="P-loop containing nucleotide triphosphate hydrolases"/>
    <property type="match status" value="2"/>
</dbReference>
<dbReference type="EMBL" id="OX365916">
    <property type="protein sequence ID" value="CAI4060543.1"/>
    <property type="molecule type" value="Genomic_DNA"/>
</dbReference>
<dbReference type="PANTHER" id="PTHR10887">
    <property type="entry name" value="DNA2/NAM7 HELICASE FAMILY"/>
    <property type="match status" value="1"/>
</dbReference>
<dbReference type="AlphaFoldDB" id="A0AA35JI73"/>
<feature type="compositionally biased region" description="Low complexity" evidence="2">
    <location>
        <begin position="337"/>
        <end position="346"/>
    </location>
</feature>
<dbReference type="FunFam" id="3.40.50.300:FF:002019">
    <property type="entry name" value="DNA helicase I"/>
    <property type="match status" value="1"/>
</dbReference>
<evidence type="ECO:0000259" key="4">
    <source>
        <dbReference type="Pfam" id="PF13087"/>
    </source>
</evidence>
<evidence type="ECO:0000313" key="5">
    <source>
        <dbReference type="EMBL" id="CAI4060543.1"/>
    </source>
</evidence>
<dbReference type="SUPFAM" id="SSF52540">
    <property type="entry name" value="P-loop containing nucleoside triphosphate hydrolases"/>
    <property type="match status" value="1"/>
</dbReference>
<gene>
    <name evidence="5" type="primary">SUVC05G2640</name>
    <name evidence="5" type="ORF">SUVC_05G2640</name>
</gene>
<dbReference type="GO" id="GO:0003724">
    <property type="term" value="F:RNA helicase activity"/>
    <property type="evidence" value="ECO:0007669"/>
    <property type="project" value="TreeGrafter"/>
</dbReference>
<feature type="compositionally biased region" description="Low complexity" evidence="2">
    <location>
        <begin position="356"/>
        <end position="370"/>
    </location>
</feature>
<keyword evidence="1" id="KW-0347">Helicase</keyword>
<evidence type="ECO:0000259" key="3">
    <source>
        <dbReference type="Pfam" id="PF13086"/>
    </source>
</evidence>
<reference evidence="5" key="1">
    <citation type="submission" date="2022-10" db="EMBL/GenBank/DDBJ databases">
        <authorList>
            <person name="Byrne P K."/>
        </authorList>
    </citation>
    <scope>NUCLEOTIDE SEQUENCE</scope>
    <source>
        <strain evidence="5">CBS7001</strain>
    </source>
</reference>
<keyword evidence="1" id="KW-0547">Nucleotide-binding</keyword>
<dbReference type="InterPro" id="IPR041679">
    <property type="entry name" value="DNA2/NAM7-like_C"/>
</dbReference>
<feature type="compositionally biased region" description="Basic and acidic residues" evidence="2">
    <location>
        <begin position="454"/>
        <end position="465"/>
    </location>
</feature>
<feature type="region of interest" description="Disordered" evidence="2">
    <location>
        <begin position="317"/>
        <end position="465"/>
    </location>
</feature>
<sequence>MDFQCRTCNQALNAEQMMKHLSATRHKTVFDISSGEDVCCEECQDANIHQLQIIRFGGEDMILLCNACFRKDYSETERPATSYSLQNGSILKFWERYVKVRECCCNICGEESRLNVNQTGEVLCDKCLPKSDKSKGFISEKSGRFLYIYLGLNETPNGTRKPSKKGGRRVGRGKKGEKDGKFKKDKKETVEDKISRIAYQVKKENSIIQSSSNSSLRNFKGFKAVESDPNIAISFNPTKANKSETKKNSSGSSNGKKVKENRTNMNKKSEKEVNKGKENKSRNKKNNVNEVNRDIYQIKAIPEAKKKVGNQVKAKFDLKNNVKPAEKTQEPQREILNAATNAATENTLKKSKPKADANPKINKNNKKGNAYTRESKLNLNAKKSTVAKKSNNQPDKTSSKWTVGSDADSSRESSVSPTEKANANNKTRNQQKKVNNKTAGTASKEKSVSPVTSKKSEINLNQDKDVEKTKNGRLIYEEGEPLTKYNAFKPTLSYPDLNTYLNDYSYALFLEQKLENDFIQKFSILWPRNGKETAFIINVDKNNNPELEKLLPPNLLALGRPAFNERQPFFFCTQDEQQIWYIFIKELSIQRGKYVLLVELFSWNNLRLPTKNGPSQFKLLPTSAQSSRILFAMTRITNPKFIDLLLGQKAIKQIYFDNRLKFSSDKLNQSQKTAVEHVLNNSITILQGPPGTGKTSTIEEIIIQVIERFHAFPILCVAASNIAIDNIAEKILENRPQIKILRILSKKKEQQYGDDHPLGGICLHNIVYKNLSPDMKLVANRARRGEMISKSEDTKFYKEKTRITNKIVSLSQIIFTTNIAAGGRELKVIKECPVVIMDESTQSSEASTLVPLSLPGIRNFVFVGDEKQLSSFSNIPQLEASLFERVLSNGTYKNPLMLDTQYRMHPKISEFPIKKIYNGELKNGVTEQQKAWPGVEHPLFFYQCDLGPESRVRSTQRDIVGFTYENKHECQEIVKIIQILMLDKKVPLEEIGVVTPYSAQRDLLSDVLTKNIVINPRQVSMEQEYDEIELFNAAGSQGASSLQNNVINIINGLHVATVDSFQGHEKSFIIFSCVRNNSDNKIGFLRDKRRLNVALTRAKHGLIVVGNKNVLQKGDPLWRDYIAYLEEQDVIFTDLAAY</sequence>
<dbReference type="InterPro" id="IPR027417">
    <property type="entry name" value="P-loop_NTPase"/>
</dbReference>
<proteinExistence type="predicted"/>
<dbReference type="CDD" id="cd18808">
    <property type="entry name" value="SF1_C_Upf1"/>
    <property type="match status" value="1"/>
</dbReference>
<feature type="domain" description="DNA2/NAM7 helicase helicase" evidence="3">
    <location>
        <begin position="791"/>
        <end position="871"/>
    </location>
</feature>
<feature type="compositionally biased region" description="Polar residues" evidence="2">
    <location>
        <begin position="417"/>
        <end position="428"/>
    </location>
</feature>
<dbReference type="Proteomes" id="UP001162090">
    <property type="component" value="Chromosome 5"/>
</dbReference>
<dbReference type="InterPro" id="IPR047187">
    <property type="entry name" value="SF1_C_Upf1"/>
</dbReference>
<dbReference type="Pfam" id="PF13086">
    <property type="entry name" value="AAA_11"/>
    <property type="match status" value="2"/>
</dbReference>
<dbReference type="InterPro" id="IPR045055">
    <property type="entry name" value="DNA2/NAM7-like"/>
</dbReference>
<name>A0AA35JI73_SACUV</name>
<feature type="domain" description="DNA2/NAM7 helicase-like C-terminal" evidence="4">
    <location>
        <begin position="878"/>
        <end position="1108"/>
    </location>
</feature>
<keyword evidence="1" id="KW-0378">Hydrolase</keyword>
<feature type="compositionally biased region" description="Basic and acidic residues" evidence="2">
    <location>
        <begin position="174"/>
        <end position="187"/>
    </location>
</feature>
<feature type="compositionally biased region" description="Basic residues" evidence="2">
    <location>
        <begin position="161"/>
        <end position="173"/>
    </location>
</feature>
<dbReference type="InterPro" id="IPR041677">
    <property type="entry name" value="DNA2/NAM7_AAA_11"/>
</dbReference>
<feature type="compositionally biased region" description="Basic and acidic residues" evidence="2">
    <location>
        <begin position="317"/>
        <end position="333"/>
    </location>
</feature>
<dbReference type="PANTHER" id="PTHR10887:SF317">
    <property type="entry name" value="ATP-DEPENDENT RNA HELICASE ECM32-RELATED"/>
    <property type="match status" value="1"/>
</dbReference>
<dbReference type="GO" id="GO:0000184">
    <property type="term" value="P:nuclear-transcribed mRNA catabolic process, nonsense-mediated decay"/>
    <property type="evidence" value="ECO:0007669"/>
    <property type="project" value="TreeGrafter"/>
</dbReference>
<feature type="compositionally biased region" description="Polar residues" evidence="2">
    <location>
        <begin position="377"/>
        <end position="402"/>
    </location>
</feature>
<evidence type="ECO:0000313" key="6">
    <source>
        <dbReference type="Proteomes" id="UP001162090"/>
    </source>
</evidence>
<evidence type="ECO:0000256" key="2">
    <source>
        <dbReference type="SAM" id="MobiDB-lite"/>
    </source>
</evidence>
<organism evidence="5 6">
    <name type="scientific">Saccharomyces uvarum</name>
    <name type="common">Yeast</name>
    <name type="synonym">Saccharomyces bayanus var. uvarum</name>
    <dbReference type="NCBI Taxonomy" id="230603"/>
    <lineage>
        <taxon>Eukaryota</taxon>
        <taxon>Fungi</taxon>
        <taxon>Dikarya</taxon>
        <taxon>Ascomycota</taxon>
        <taxon>Saccharomycotina</taxon>
        <taxon>Saccharomycetes</taxon>
        <taxon>Saccharomycetales</taxon>
        <taxon>Saccharomycetaceae</taxon>
        <taxon>Saccharomyces</taxon>
    </lineage>
</organism>